<sequence length="324" mass="35188">MTRLHLLLSALALAAFAAPSQATDAEFQQLHLARQPAALEALARERLARDALDETALWYWSRQAFGEPRQRAGLMPRVQACVRDRPQSARCQHALGLLIGAELMEAGTFTAMRRVGEVQERFERAVALAPADYAMRRDLQGLYLALPALMGGGARKARLQAEAVARIDAPRGLLLQAAHAIHDKQFDLAEQRLSAVQPAADRQLTADLQQVQLDLARALLDIGAAERGRQVIERQLLQDAGQAELHVELGRALLALKQPAAAVAALERALQLNPRLRLHHGLGAAHEAAGDTARAVAAYRLALNDPADKGAADQARQRLKALQP</sequence>
<accession>A0ABW7F159</accession>
<evidence type="ECO:0000256" key="4">
    <source>
        <dbReference type="SAM" id="SignalP"/>
    </source>
</evidence>
<dbReference type="EMBL" id="JBIGHV010000003">
    <property type="protein sequence ID" value="MFG6429864.1"/>
    <property type="molecule type" value="Genomic_DNA"/>
</dbReference>
<evidence type="ECO:0000256" key="2">
    <source>
        <dbReference type="ARBA" id="ARBA00022803"/>
    </source>
</evidence>
<feature type="chain" id="PRO_5045734194" evidence="4">
    <location>
        <begin position="23"/>
        <end position="324"/>
    </location>
</feature>
<keyword evidence="2 3" id="KW-0802">TPR repeat</keyword>
<feature type="signal peptide" evidence="4">
    <location>
        <begin position="1"/>
        <end position="22"/>
    </location>
</feature>
<organism evidence="5 6">
    <name type="scientific">Pelomonas parva</name>
    <dbReference type="NCBI Taxonomy" id="3299032"/>
    <lineage>
        <taxon>Bacteria</taxon>
        <taxon>Pseudomonadati</taxon>
        <taxon>Pseudomonadota</taxon>
        <taxon>Betaproteobacteria</taxon>
        <taxon>Burkholderiales</taxon>
        <taxon>Sphaerotilaceae</taxon>
        <taxon>Roseateles</taxon>
    </lineage>
</organism>
<keyword evidence="6" id="KW-1185">Reference proteome</keyword>
<evidence type="ECO:0000313" key="5">
    <source>
        <dbReference type="EMBL" id="MFG6429864.1"/>
    </source>
</evidence>
<reference evidence="5 6" key="1">
    <citation type="submission" date="2024-08" db="EMBL/GenBank/DDBJ databases">
        <authorList>
            <person name="Lu H."/>
        </authorList>
    </citation>
    <scope>NUCLEOTIDE SEQUENCE [LARGE SCALE GENOMIC DNA]</scope>
    <source>
        <strain evidence="5 6">LYH14W</strain>
    </source>
</reference>
<dbReference type="Proteomes" id="UP001606210">
    <property type="component" value="Unassembled WGS sequence"/>
</dbReference>
<feature type="repeat" description="TPR" evidence="3">
    <location>
        <begin position="243"/>
        <end position="276"/>
    </location>
</feature>
<dbReference type="SMART" id="SM00028">
    <property type="entry name" value="TPR"/>
    <property type="match status" value="1"/>
</dbReference>
<name>A0ABW7F159_9BURK</name>
<keyword evidence="4" id="KW-0732">Signal</keyword>
<evidence type="ECO:0000313" key="6">
    <source>
        <dbReference type="Proteomes" id="UP001606210"/>
    </source>
</evidence>
<dbReference type="Pfam" id="PF07719">
    <property type="entry name" value="TPR_2"/>
    <property type="match status" value="1"/>
</dbReference>
<dbReference type="SUPFAM" id="SSF48452">
    <property type="entry name" value="TPR-like"/>
    <property type="match status" value="1"/>
</dbReference>
<protein>
    <submittedName>
        <fullName evidence="5">Tetratricopeptide repeat protein</fullName>
    </submittedName>
</protein>
<evidence type="ECO:0000256" key="1">
    <source>
        <dbReference type="ARBA" id="ARBA00022737"/>
    </source>
</evidence>
<evidence type="ECO:0000256" key="3">
    <source>
        <dbReference type="PROSITE-ProRule" id="PRU00339"/>
    </source>
</evidence>
<gene>
    <name evidence="5" type="ORF">ACG00Y_08090</name>
</gene>
<dbReference type="RefSeq" id="WP_394477669.1">
    <property type="nucleotide sequence ID" value="NZ_JBIGHV010000003.1"/>
</dbReference>
<dbReference type="PROSITE" id="PS50005">
    <property type="entry name" value="TPR"/>
    <property type="match status" value="1"/>
</dbReference>
<dbReference type="InterPro" id="IPR011990">
    <property type="entry name" value="TPR-like_helical_dom_sf"/>
</dbReference>
<dbReference type="Gene3D" id="1.25.40.10">
    <property type="entry name" value="Tetratricopeptide repeat domain"/>
    <property type="match status" value="1"/>
</dbReference>
<dbReference type="InterPro" id="IPR013105">
    <property type="entry name" value="TPR_2"/>
</dbReference>
<keyword evidence="1" id="KW-0677">Repeat</keyword>
<dbReference type="InterPro" id="IPR019734">
    <property type="entry name" value="TPR_rpt"/>
</dbReference>
<comment type="caution">
    <text evidence="5">The sequence shown here is derived from an EMBL/GenBank/DDBJ whole genome shotgun (WGS) entry which is preliminary data.</text>
</comment>
<proteinExistence type="predicted"/>